<organism evidence="5 6">
    <name type="scientific">Trichoderma simmonsii</name>
    <dbReference type="NCBI Taxonomy" id="1491479"/>
    <lineage>
        <taxon>Eukaryota</taxon>
        <taxon>Fungi</taxon>
        <taxon>Dikarya</taxon>
        <taxon>Ascomycota</taxon>
        <taxon>Pezizomycotina</taxon>
        <taxon>Sordariomycetes</taxon>
        <taxon>Hypocreomycetidae</taxon>
        <taxon>Hypocreales</taxon>
        <taxon>Hypocreaceae</taxon>
        <taxon>Trichoderma</taxon>
    </lineage>
</organism>
<evidence type="ECO:0008006" key="7">
    <source>
        <dbReference type="Google" id="ProtNLM"/>
    </source>
</evidence>
<keyword evidence="3" id="KW-0687">Ribonucleoprotein</keyword>
<dbReference type="Pfam" id="PF01165">
    <property type="entry name" value="Ribosomal_S21"/>
    <property type="match status" value="1"/>
</dbReference>
<evidence type="ECO:0000313" key="5">
    <source>
        <dbReference type="EMBL" id="QYT04828.1"/>
    </source>
</evidence>
<comment type="similarity">
    <text evidence="1">Belongs to the bacterial ribosomal protein bS21 family.</text>
</comment>
<accession>A0A8G0LM38</accession>
<proteinExistence type="inferred from homology"/>
<feature type="compositionally biased region" description="Pro residues" evidence="4">
    <location>
        <begin position="175"/>
        <end position="184"/>
    </location>
</feature>
<dbReference type="GO" id="GO:0005763">
    <property type="term" value="C:mitochondrial small ribosomal subunit"/>
    <property type="evidence" value="ECO:0007669"/>
    <property type="project" value="TreeGrafter"/>
</dbReference>
<dbReference type="Proteomes" id="UP000826661">
    <property type="component" value="Chromosome VI"/>
</dbReference>
<keyword evidence="6" id="KW-1185">Reference proteome</keyword>
<sequence length="339" mass="37251">MKVLFTTKFVLRAGLNMSSFSQVFFSSWLICRGANRGFTAGIPGSEKCTHFGGQARIKVDPPAAFCRPDDFQDVGYRYLHDSGFELYCWSHCAGIEDCNSMAATSRYGSMMLSRIAAPAQARAFSTSLAVRFNASRSLYDDRRNPLVGNFVPPAPAPKPIIPPKAQSKPASTDFVPPPPPPPPAAESESPSASSAEQPAAEKSTSPSSSFPYTAADSSAPFNFDIAEIVAARSAAYGQSLNVGDPLLRPKIRTEAVTGRTVFIKDRLSPTSAPTPAVAIRVLERMCRDQKVRNKYHSQKFHERKGLKKKRLRSQRWRARFKTGFKAAVNKVLELKKQGW</sequence>
<dbReference type="PANTHER" id="PTHR41237">
    <property type="entry name" value="37S RIBOSOMAL PROTEIN MRP21, MITOCHONDRIAL"/>
    <property type="match status" value="1"/>
</dbReference>
<protein>
    <recommendedName>
        <fullName evidence="7">Ribosomal protein S21</fullName>
    </recommendedName>
</protein>
<evidence type="ECO:0000256" key="1">
    <source>
        <dbReference type="ARBA" id="ARBA00006640"/>
    </source>
</evidence>
<evidence type="ECO:0000313" key="6">
    <source>
        <dbReference type="Proteomes" id="UP000826661"/>
    </source>
</evidence>
<dbReference type="InterPro" id="IPR052837">
    <property type="entry name" value="Mitoribosomal_bS21"/>
</dbReference>
<dbReference type="InterPro" id="IPR001911">
    <property type="entry name" value="Ribosomal_bS21"/>
</dbReference>
<gene>
    <name evidence="5" type="ORF">H0G86_011731</name>
</gene>
<evidence type="ECO:0000256" key="3">
    <source>
        <dbReference type="ARBA" id="ARBA00023274"/>
    </source>
</evidence>
<reference evidence="5 6" key="1">
    <citation type="journal article" date="2021" name="BMC Genomics">
        <title>Telomere-to-telomere genome assembly of asparaginase-producing Trichoderma simmonsii.</title>
        <authorList>
            <person name="Chung D."/>
            <person name="Kwon Y.M."/>
            <person name="Yang Y."/>
        </authorList>
    </citation>
    <scope>NUCLEOTIDE SEQUENCE [LARGE SCALE GENOMIC DNA]</scope>
    <source>
        <strain evidence="5 6">GH-Sj1</strain>
    </source>
</reference>
<feature type="compositionally biased region" description="Pro residues" evidence="4">
    <location>
        <begin position="152"/>
        <end position="162"/>
    </location>
</feature>
<dbReference type="PANTHER" id="PTHR41237:SF1">
    <property type="entry name" value="SMALL RIBOSOMAL SUBUNIT PROTEIN BS21M"/>
    <property type="match status" value="1"/>
</dbReference>
<feature type="region of interest" description="Disordered" evidence="4">
    <location>
        <begin position="149"/>
        <end position="211"/>
    </location>
</feature>
<evidence type="ECO:0000256" key="4">
    <source>
        <dbReference type="SAM" id="MobiDB-lite"/>
    </source>
</evidence>
<dbReference type="GO" id="GO:0070124">
    <property type="term" value="P:mitochondrial translational initiation"/>
    <property type="evidence" value="ECO:0007669"/>
    <property type="project" value="TreeGrafter"/>
</dbReference>
<dbReference type="EMBL" id="CP075869">
    <property type="protein sequence ID" value="QYT04828.1"/>
    <property type="molecule type" value="Genomic_DNA"/>
</dbReference>
<dbReference type="GO" id="GO:0003735">
    <property type="term" value="F:structural constituent of ribosome"/>
    <property type="evidence" value="ECO:0007669"/>
    <property type="project" value="InterPro"/>
</dbReference>
<keyword evidence="2" id="KW-0689">Ribosomal protein</keyword>
<dbReference type="AlphaFoldDB" id="A0A8G0LM38"/>
<evidence type="ECO:0000256" key="2">
    <source>
        <dbReference type="ARBA" id="ARBA00022980"/>
    </source>
</evidence>
<feature type="compositionally biased region" description="Polar residues" evidence="4">
    <location>
        <begin position="202"/>
        <end position="211"/>
    </location>
</feature>
<name>A0A8G0LM38_9HYPO</name>
<feature type="compositionally biased region" description="Low complexity" evidence="4">
    <location>
        <begin position="185"/>
        <end position="201"/>
    </location>
</feature>